<proteinExistence type="predicted"/>
<keyword evidence="2" id="KW-0472">Membrane</keyword>
<dbReference type="PANTHER" id="PTHR31549">
    <property type="entry name" value="PROTEIN, PUTATIVE (DUF247)-RELATED-RELATED"/>
    <property type="match status" value="1"/>
</dbReference>
<evidence type="ECO:0000256" key="2">
    <source>
        <dbReference type="SAM" id="Phobius"/>
    </source>
</evidence>
<sequence>MDAAAGGNPDTRTIPIDDGPTQETVLDIDEWAARAAASLEADFSMAEAKIHRFPCGLRGIGGGDDRYIAPSVVAIGPYHHGLPHLQKMEAVKLAAAHYLCRDTAGRSTVDQAYTKVRSVAGAARACYDADDPSVAGVGEAEFAAMMFLDGCFLLQYMADDENAVPVLRNRMTLSTGPSIHKDIFLLENQIPWLVLDALMEFVSVDVHGFVKGMGEKFLPGRAKKARRKQRWRGGGVELDGHSSRPPPHLLGHLRFTQVGSMPASETNYRSLPVDSSLSISAVELEEMGVRLAASTAPWFGDMSVRRRPLFGELSLSPLFLNDVTACWLVNVAAAEASAAGASRESDGFVVSSYLSVLAMLMDSEADVQRLRAQHLLYSTFSNAQALGFFKGLARHLRFGQRYLAVLEMIQAYKRRRAVLIILHKLLYSSFKAMTIATLFSIVGMLVGIFKTLLDNSDKKHTNRLYYVVVLV</sequence>
<keyword evidence="2" id="KW-1133">Transmembrane helix</keyword>
<dbReference type="AlphaFoldDB" id="A0ABC9BPQ6"/>
<keyword evidence="2" id="KW-0812">Transmembrane</keyword>
<gene>
    <name evidence="3" type="ORF">URODEC1_LOCUS66852</name>
</gene>
<keyword evidence="4" id="KW-1185">Reference proteome</keyword>
<dbReference type="EMBL" id="OZ075136">
    <property type="protein sequence ID" value="CAL5004361.1"/>
    <property type="molecule type" value="Genomic_DNA"/>
</dbReference>
<evidence type="ECO:0000256" key="1">
    <source>
        <dbReference type="SAM" id="MobiDB-lite"/>
    </source>
</evidence>
<evidence type="ECO:0000313" key="4">
    <source>
        <dbReference type="Proteomes" id="UP001497457"/>
    </source>
</evidence>
<evidence type="ECO:0000313" key="3">
    <source>
        <dbReference type="EMBL" id="CAL5004361.1"/>
    </source>
</evidence>
<dbReference type="PANTHER" id="PTHR31549:SF244">
    <property type="entry name" value="OS08G0121500 PROTEIN"/>
    <property type="match status" value="1"/>
</dbReference>
<organism evidence="3 4">
    <name type="scientific">Urochloa decumbens</name>
    <dbReference type="NCBI Taxonomy" id="240449"/>
    <lineage>
        <taxon>Eukaryota</taxon>
        <taxon>Viridiplantae</taxon>
        <taxon>Streptophyta</taxon>
        <taxon>Embryophyta</taxon>
        <taxon>Tracheophyta</taxon>
        <taxon>Spermatophyta</taxon>
        <taxon>Magnoliopsida</taxon>
        <taxon>Liliopsida</taxon>
        <taxon>Poales</taxon>
        <taxon>Poaceae</taxon>
        <taxon>PACMAD clade</taxon>
        <taxon>Panicoideae</taxon>
        <taxon>Panicodae</taxon>
        <taxon>Paniceae</taxon>
        <taxon>Melinidinae</taxon>
        <taxon>Urochloa</taxon>
    </lineage>
</organism>
<reference evidence="3" key="1">
    <citation type="submission" date="2024-10" db="EMBL/GenBank/DDBJ databases">
        <authorList>
            <person name="Ryan C."/>
        </authorList>
    </citation>
    <scope>NUCLEOTIDE SEQUENCE [LARGE SCALE GENOMIC DNA]</scope>
</reference>
<dbReference type="InterPro" id="IPR004158">
    <property type="entry name" value="DUF247_pln"/>
</dbReference>
<feature type="region of interest" description="Disordered" evidence="1">
    <location>
        <begin position="1"/>
        <end position="20"/>
    </location>
</feature>
<accession>A0ABC9BPQ6</accession>
<dbReference type="Pfam" id="PF03140">
    <property type="entry name" value="DUF247"/>
    <property type="match status" value="1"/>
</dbReference>
<protein>
    <submittedName>
        <fullName evidence="3">Uncharacterized protein</fullName>
    </submittedName>
</protein>
<name>A0ABC9BPQ6_9POAL</name>
<feature type="transmembrane region" description="Helical" evidence="2">
    <location>
        <begin position="432"/>
        <end position="453"/>
    </location>
</feature>
<dbReference type="Proteomes" id="UP001497457">
    <property type="component" value="Chromosome 26rd"/>
</dbReference>